<dbReference type="AlphaFoldDB" id="A0A5E4DIX6"/>
<accession>A0A5E4DIX6</accession>
<name>A0A5E4DIX6_MARMO</name>
<dbReference type="EMBL" id="CABDUW010014524">
    <property type="protein sequence ID" value="VTJ92182.1"/>
    <property type="molecule type" value="Genomic_DNA"/>
</dbReference>
<evidence type="ECO:0000313" key="2">
    <source>
        <dbReference type="EMBL" id="VTJ92182.1"/>
    </source>
</evidence>
<reference evidence="2" key="1">
    <citation type="submission" date="2019-04" db="EMBL/GenBank/DDBJ databases">
        <authorList>
            <person name="Alioto T."/>
            <person name="Alioto T."/>
        </authorList>
    </citation>
    <scope>NUCLEOTIDE SEQUENCE [LARGE SCALE GENOMIC DNA]</scope>
</reference>
<evidence type="ECO:0000313" key="3">
    <source>
        <dbReference type="Proteomes" id="UP000335636"/>
    </source>
</evidence>
<sequence>MVPRRSSSFQFPSPHPPQPSLQPIPGQLGGRGPFLSPGTFPLRLCLSHSSPQHPPSCPTCCSPGWPQDSHPGPPFLPHVLQSWLAAGLSPGAPGKACSQTLMAPRSSFPVLEGSSGLMVNWGVLLHLTPGCPSHIEPDEHLVVILRLGAFDEAVASQVGCQELSS</sequence>
<comment type="caution">
    <text evidence="2">The sequence shown here is derived from an EMBL/GenBank/DDBJ whole genome shotgun (WGS) entry which is preliminary data.</text>
</comment>
<dbReference type="Proteomes" id="UP000335636">
    <property type="component" value="Unassembled WGS sequence"/>
</dbReference>
<gene>
    <name evidence="2" type="ORF">MONAX_5E046189</name>
</gene>
<organism evidence="2 3">
    <name type="scientific">Marmota monax</name>
    <name type="common">Woodchuck</name>
    <dbReference type="NCBI Taxonomy" id="9995"/>
    <lineage>
        <taxon>Eukaryota</taxon>
        <taxon>Metazoa</taxon>
        <taxon>Chordata</taxon>
        <taxon>Craniata</taxon>
        <taxon>Vertebrata</taxon>
        <taxon>Euteleostomi</taxon>
        <taxon>Mammalia</taxon>
        <taxon>Eutheria</taxon>
        <taxon>Euarchontoglires</taxon>
        <taxon>Glires</taxon>
        <taxon>Rodentia</taxon>
        <taxon>Sciuromorpha</taxon>
        <taxon>Sciuridae</taxon>
        <taxon>Xerinae</taxon>
        <taxon>Marmotini</taxon>
        <taxon>Marmota</taxon>
    </lineage>
</organism>
<evidence type="ECO:0000256" key="1">
    <source>
        <dbReference type="SAM" id="MobiDB-lite"/>
    </source>
</evidence>
<feature type="region of interest" description="Disordered" evidence="1">
    <location>
        <begin position="1"/>
        <end position="32"/>
    </location>
</feature>
<proteinExistence type="predicted"/>
<keyword evidence="3" id="KW-1185">Reference proteome</keyword>
<protein>
    <submittedName>
        <fullName evidence="2">Uncharacterized protein</fullName>
    </submittedName>
</protein>
<feature type="compositionally biased region" description="Low complexity" evidence="1">
    <location>
        <begin position="1"/>
        <end position="12"/>
    </location>
</feature>
<feature type="compositionally biased region" description="Pro residues" evidence="1">
    <location>
        <begin position="13"/>
        <end position="22"/>
    </location>
</feature>